<accession>A0A0A1WC70</accession>
<comment type="caution">
    <text evidence="3">The sequence shown here is derived from an EMBL/GenBank/DDBJ whole genome shotgun (WGS) entry which is preliminary data.</text>
</comment>
<evidence type="ECO:0000256" key="2">
    <source>
        <dbReference type="SAM" id="Phobius"/>
    </source>
</evidence>
<feature type="transmembrane region" description="Helical" evidence="2">
    <location>
        <begin position="12"/>
        <end position="34"/>
    </location>
</feature>
<sequence>MKSPDHHHIMQRVKVGMIGLAAVILLIAIASTILGSLNRDEPPATVAGAAQSNMVADMTLANAAAPSSSEPLAELGVAPAPVNTQAPADPAR</sequence>
<evidence type="ECO:0000313" key="4">
    <source>
        <dbReference type="Proteomes" id="UP000032305"/>
    </source>
</evidence>
<reference evidence="3 4" key="1">
    <citation type="submission" date="2014-11" db="EMBL/GenBank/DDBJ databases">
        <title>Whole genome shotgun sequence of Sphingomonas parapaucimobilis NBRC 15100.</title>
        <authorList>
            <person name="Katano-Makiyama Y."/>
            <person name="Hosoyama A."/>
            <person name="Hashimoto M."/>
            <person name="Hosoyama Y."/>
            <person name="Noguchi M."/>
            <person name="Numata M."/>
            <person name="Tsuchikane K."/>
            <person name="Hirakata S."/>
            <person name="Uohara A."/>
            <person name="Shimodaira J."/>
            <person name="Ohji S."/>
            <person name="Ichikawa N."/>
            <person name="Kimura A."/>
            <person name="Yamazoe A."/>
            <person name="Fujita N."/>
        </authorList>
    </citation>
    <scope>NUCLEOTIDE SEQUENCE [LARGE SCALE GENOMIC DNA]</scope>
    <source>
        <strain evidence="3 4">NBRC 15100</strain>
    </source>
</reference>
<protein>
    <submittedName>
        <fullName evidence="3">Uncharacterized protein</fullName>
    </submittedName>
</protein>
<gene>
    <name evidence="3" type="ORF">SP5_108_00030</name>
</gene>
<dbReference type="RefSeq" id="WP_245613544.1">
    <property type="nucleotide sequence ID" value="NZ_BBPI01000108.1"/>
</dbReference>
<dbReference type="AlphaFoldDB" id="A0A0A1WC70"/>
<keyword evidence="4" id="KW-1185">Reference proteome</keyword>
<proteinExistence type="predicted"/>
<keyword evidence="2" id="KW-1133">Transmembrane helix</keyword>
<organism evidence="3 4">
    <name type="scientific">Sphingomonas parapaucimobilis NBRC 15100</name>
    <dbReference type="NCBI Taxonomy" id="1219049"/>
    <lineage>
        <taxon>Bacteria</taxon>
        <taxon>Pseudomonadati</taxon>
        <taxon>Pseudomonadota</taxon>
        <taxon>Alphaproteobacteria</taxon>
        <taxon>Sphingomonadales</taxon>
        <taxon>Sphingomonadaceae</taxon>
        <taxon>Sphingomonas</taxon>
    </lineage>
</organism>
<evidence type="ECO:0000313" key="3">
    <source>
        <dbReference type="EMBL" id="GAM02963.1"/>
    </source>
</evidence>
<keyword evidence="2" id="KW-0472">Membrane</keyword>
<keyword evidence="2" id="KW-0812">Transmembrane</keyword>
<dbReference type="EMBL" id="BBPI01000108">
    <property type="protein sequence ID" value="GAM02963.1"/>
    <property type="molecule type" value="Genomic_DNA"/>
</dbReference>
<evidence type="ECO:0000256" key="1">
    <source>
        <dbReference type="SAM" id="MobiDB-lite"/>
    </source>
</evidence>
<dbReference type="eggNOG" id="ENOG5031BQ7">
    <property type="taxonomic scope" value="Bacteria"/>
</dbReference>
<feature type="region of interest" description="Disordered" evidence="1">
    <location>
        <begin position="70"/>
        <end position="92"/>
    </location>
</feature>
<dbReference type="Proteomes" id="UP000032305">
    <property type="component" value="Unassembled WGS sequence"/>
</dbReference>
<name>A0A0A1WC70_9SPHN</name>